<reference evidence="3" key="2">
    <citation type="journal article" date="2017" name="J. Anim. Genet.">
        <title>Multiple reference genome sequences of hot pepper reveal the massive evolution of plant disease resistance genes by retroduplication.</title>
        <authorList>
            <person name="Kim S."/>
            <person name="Park J."/>
            <person name="Yeom S.-I."/>
            <person name="Kim Y.-M."/>
            <person name="Seo E."/>
            <person name="Kim K.-T."/>
            <person name="Kim M.-S."/>
            <person name="Lee J.M."/>
            <person name="Cheong K."/>
            <person name="Shin H.-S."/>
            <person name="Kim S.-B."/>
            <person name="Han K."/>
            <person name="Lee J."/>
            <person name="Park M."/>
            <person name="Lee H.-A."/>
            <person name="Lee H.-Y."/>
            <person name="Lee Y."/>
            <person name="Oh S."/>
            <person name="Lee J.H."/>
            <person name="Choi E."/>
            <person name="Choi E."/>
            <person name="Lee S.E."/>
            <person name="Jeon J."/>
            <person name="Kim H."/>
            <person name="Choi G."/>
            <person name="Song H."/>
            <person name="Lee J."/>
            <person name="Lee S.-C."/>
            <person name="Kwon J.-K."/>
            <person name="Lee H.-Y."/>
            <person name="Koo N."/>
            <person name="Hong Y."/>
            <person name="Kim R.W."/>
            <person name="Kang W.-H."/>
            <person name="Huh J.H."/>
            <person name="Kang B.-C."/>
            <person name="Yang T.-J."/>
            <person name="Lee Y.-H."/>
            <person name="Bennetzen J.L."/>
            <person name="Choi D."/>
        </authorList>
    </citation>
    <scope>NUCLEOTIDE SEQUENCE [LARGE SCALE GENOMIC DNA]</scope>
    <source>
        <strain evidence="3">cv. PBC81</strain>
    </source>
</reference>
<dbReference type="OrthoDB" id="1687069at2759"/>
<organism evidence="2 3">
    <name type="scientific">Capsicum baccatum</name>
    <name type="common">Peruvian pepper</name>
    <dbReference type="NCBI Taxonomy" id="33114"/>
    <lineage>
        <taxon>Eukaryota</taxon>
        <taxon>Viridiplantae</taxon>
        <taxon>Streptophyta</taxon>
        <taxon>Embryophyta</taxon>
        <taxon>Tracheophyta</taxon>
        <taxon>Spermatophyta</taxon>
        <taxon>Magnoliopsida</taxon>
        <taxon>eudicotyledons</taxon>
        <taxon>Gunneridae</taxon>
        <taxon>Pentapetalae</taxon>
        <taxon>asterids</taxon>
        <taxon>lamiids</taxon>
        <taxon>Solanales</taxon>
        <taxon>Solanaceae</taxon>
        <taxon>Solanoideae</taxon>
        <taxon>Capsiceae</taxon>
        <taxon>Capsicum</taxon>
    </lineage>
</organism>
<accession>A0A2G2WBE8</accession>
<protein>
    <recommendedName>
        <fullName evidence="1">FAD/NAD(P)-binding domain-containing protein</fullName>
    </recommendedName>
</protein>
<dbReference type="PANTHER" id="PTHR43100:SF1">
    <property type="entry name" value="GLUTAMATE SYNTHASE [NADPH] SMALL CHAIN"/>
    <property type="match status" value="1"/>
</dbReference>
<dbReference type="Gene3D" id="3.40.50.720">
    <property type="entry name" value="NAD(P)-binding Rossmann-like Domain"/>
    <property type="match status" value="1"/>
</dbReference>
<evidence type="ECO:0000313" key="3">
    <source>
        <dbReference type="Proteomes" id="UP000224567"/>
    </source>
</evidence>
<evidence type="ECO:0000313" key="2">
    <source>
        <dbReference type="EMBL" id="PHT42578.1"/>
    </source>
</evidence>
<dbReference type="STRING" id="33114.A0A2G2WBE8"/>
<dbReference type="EMBL" id="MLFT02000007">
    <property type="protein sequence ID" value="PHT42578.1"/>
    <property type="molecule type" value="Genomic_DNA"/>
</dbReference>
<dbReference type="AlphaFoldDB" id="A0A2G2WBE8"/>
<dbReference type="InterPro" id="IPR036188">
    <property type="entry name" value="FAD/NAD-bd_sf"/>
</dbReference>
<sequence length="486" mass="52659">MFLMASKSATVTPMVIRVLKTISSITSVGVGNRGSVVPPTGRWHGGSVDSLTFVGIEAALDAAEVPCGSTTISVTNDQLDGSYPETTLMLESSNPRLELATVNVETAIAGSCTKSTPIQSLYNLVTHQVGTDEKILKVDEGDVEVEDKEEVDYCNSDIQVMLEAERFGNSRSYCRGEARTAGICQYVASTINQGWLLQHKILGDFSRKAPPPLACDDEVINDLTIFAKDDSVDIGRPNEATWLFVFSPPNEFNPLMKRVAIVGSGPSGLATADQLNRLGHSITALERADRISGLMMYGVPNMKTDKINVVQRRVDLMKKKGVKFVVNANVENDPACTLDCLREDHDAIVLAIGATKPRDLPVPGRDLSGVHFAMEFLHTNIKSFLNSNLQDEKYISAKGKKVVVISGGDTGTDCIGTSFRRGCSRIVNLELLPQSPNTRAPGNPWPQEAAAKFGKDPRSYEVLTKRFIGDENGNVNGLKTIVDKLG</sequence>
<dbReference type="InterPro" id="IPR051394">
    <property type="entry name" value="Glutamate_Synthase"/>
</dbReference>
<dbReference type="GO" id="GO:0016491">
    <property type="term" value="F:oxidoreductase activity"/>
    <property type="evidence" value="ECO:0007669"/>
    <property type="project" value="InterPro"/>
</dbReference>
<keyword evidence="3" id="KW-1185">Reference proteome</keyword>
<dbReference type="FunFam" id="3.40.50.720:FF:000113">
    <property type="entry name" value="Glutamate synthase [NADH], amyloplastic"/>
    <property type="match status" value="1"/>
</dbReference>
<dbReference type="Pfam" id="PF07992">
    <property type="entry name" value="Pyr_redox_2"/>
    <property type="match status" value="1"/>
</dbReference>
<proteinExistence type="predicted"/>
<dbReference type="PRINTS" id="PR00419">
    <property type="entry name" value="ADXRDTASE"/>
</dbReference>
<dbReference type="InterPro" id="IPR023753">
    <property type="entry name" value="FAD/NAD-binding_dom"/>
</dbReference>
<dbReference type="PANTHER" id="PTHR43100">
    <property type="entry name" value="GLUTAMATE SYNTHASE [NADPH] SMALL CHAIN"/>
    <property type="match status" value="1"/>
</dbReference>
<gene>
    <name evidence="2" type="ORF">CQW23_16603</name>
</gene>
<feature type="domain" description="FAD/NAD(P)-binding" evidence="1">
    <location>
        <begin position="258"/>
        <end position="427"/>
    </location>
</feature>
<comment type="caution">
    <text evidence="2">The sequence shown here is derived from an EMBL/GenBank/DDBJ whole genome shotgun (WGS) entry which is preliminary data.</text>
</comment>
<evidence type="ECO:0000259" key="1">
    <source>
        <dbReference type="Pfam" id="PF07992"/>
    </source>
</evidence>
<dbReference type="SUPFAM" id="SSF51971">
    <property type="entry name" value="Nucleotide-binding domain"/>
    <property type="match status" value="1"/>
</dbReference>
<reference evidence="2 3" key="1">
    <citation type="journal article" date="2017" name="Genome Biol.">
        <title>New reference genome sequences of hot pepper reveal the massive evolution of plant disease-resistance genes by retroduplication.</title>
        <authorList>
            <person name="Kim S."/>
            <person name="Park J."/>
            <person name="Yeom S.I."/>
            <person name="Kim Y.M."/>
            <person name="Seo E."/>
            <person name="Kim K.T."/>
            <person name="Kim M.S."/>
            <person name="Lee J.M."/>
            <person name="Cheong K."/>
            <person name="Shin H.S."/>
            <person name="Kim S.B."/>
            <person name="Han K."/>
            <person name="Lee J."/>
            <person name="Park M."/>
            <person name="Lee H.A."/>
            <person name="Lee H.Y."/>
            <person name="Lee Y."/>
            <person name="Oh S."/>
            <person name="Lee J.H."/>
            <person name="Choi E."/>
            <person name="Choi E."/>
            <person name="Lee S.E."/>
            <person name="Jeon J."/>
            <person name="Kim H."/>
            <person name="Choi G."/>
            <person name="Song H."/>
            <person name="Lee J."/>
            <person name="Lee S.C."/>
            <person name="Kwon J.K."/>
            <person name="Lee H.Y."/>
            <person name="Koo N."/>
            <person name="Hong Y."/>
            <person name="Kim R.W."/>
            <person name="Kang W.H."/>
            <person name="Huh J.H."/>
            <person name="Kang B.C."/>
            <person name="Yang T.J."/>
            <person name="Lee Y.H."/>
            <person name="Bennetzen J.L."/>
            <person name="Choi D."/>
        </authorList>
    </citation>
    <scope>NUCLEOTIDE SEQUENCE [LARGE SCALE GENOMIC DNA]</scope>
    <source>
        <strain evidence="3">cv. PBC81</strain>
    </source>
</reference>
<name>A0A2G2WBE8_CAPBA</name>
<dbReference type="Proteomes" id="UP000224567">
    <property type="component" value="Unassembled WGS sequence"/>
</dbReference>
<dbReference type="Gene3D" id="3.50.50.60">
    <property type="entry name" value="FAD/NAD(P)-binding domain"/>
    <property type="match status" value="1"/>
</dbReference>